<protein>
    <submittedName>
        <fullName evidence="13">Transmembrane protein 43-like</fullName>
    </submittedName>
</protein>
<feature type="transmembrane region" description="Helical" evidence="11">
    <location>
        <begin position="371"/>
        <end position="390"/>
    </location>
</feature>
<dbReference type="RefSeq" id="XP_006822292.1">
    <property type="nucleotide sequence ID" value="XM_006822229.1"/>
</dbReference>
<keyword evidence="6" id="KW-0256">Endoplasmic reticulum</keyword>
<proteinExistence type="inferred from homology"/>
<sequence>MEGSETSGDEEYPDAPGMHNPLVYHPQGARNQVNKAVYSKLARLLEQIGRTFGTTGFGLVIFISAIVIVFWNEERVVKTSRTIEEALGLVIPLKTNEVAFEENNHKLVHMTGELRTDMILVDLEYGIQIQVVKLRRDVEMFQWVEDKRVKQINEADQPRSVTLYTYRRQWSPELIDSNDFDDSETYPNPVVMPVYSKTYTVDKVYVGNFLLSENIKDKIDDYKEYKLFSLPDGVKDAQLYQGYIYHGRDPSHPQIGDVRVKFSYTGVSGTKHSTVYVGPQQKVSIIAKQVGASLSGYQTYSGESIELIQYGHYSAKEMFAKEEKANSGMAWSLRFVGCLIFAVAIVLMNNVVTLIISWIPLVQELAKLNSWFFVIGISYSLTAIIAGLAWIAYRPLLTLGLLISSLVPLIIALRKKGHRKRSTNIL</sequence>
<evidence type="ECO:0000313" key="12">
    <source>
        <dbReference type="Proteomes" id="UP000694865"/>
    </source>
</evidence>
<evidence type="ECO:0000256" key="7">
    <source>
        <dbReference type="ARBA" id="ARBA00022989"/>
    </source>
</evidence>
<feature type="transmembrane region" description="Helical" evidence="11">
    <location>
        <begin position="331"/>
        <end position="359"/>
    </location>
</feature>
<organism evidence="12 13">
    <name type="scientific">Saccoglossus kowalevskii</name>
    <name type="common">Acorn worm</name>
    <dbReference type="NCBI Taxonomy" id="10224"/>
    <lineage>
        <taxon>Eukaryota</taxon>
        <taxon>Metazoa</taxon>
        <taxon>Hemichordata</taxon>
        <taxon>Enteropneusta</taxon>
        <taxon>Harrimaniidae</taxon>
        <taxon>Saccoglossus</taxon>
    </lineage>
</organism>
<evidence type="ECO:0000256" key="6">
    <source>
        <dbReference type="ARBA" id="ARBA00022824"/>
    </source>
</evidence>
<comment type="subcellular location">
    <subcellularLocation>
        <location evidence="1">Endomembrane system</location>
        <topology evidence="1">Multi-pass membrane protein</topology>
    </subcellularLocation>
    <subcellularLocation>
        <location evidence="3">Endoplasmic reticulum membrane</location>
    </subcellularLocation>
    <subcellularLocation>
        <location evidence="2">Nucleus envelope</location>
    </subcellularLocation>
</comment>
<evidence type="ECO:0000256" key="3">
    <source>
        <dbReference type="ARBA" id="ARBA00004586"/>
    </source>
</evidence>
<keyword evidence="7 11" id="KW-1133">Transmembrane helix</keyword>
<dbReference type="Proteomes" id="UP000694865">
    <property type="component" value="Unplaced"/>
</dbReference>
<feature type="region of interest" description="Disordered" evidence="10">
    <location>
        <begin position="1"/>
        <end position="21"/>
    </location>
</feature>
<dbReference type="GeneID" id="102800642"/>
<evidence type="ECO:0000256" key="4">
    <source>
        <dbReference type="ARBA" id="ARBA00006627"/>
    </source>
</evidence>
<dbReference type="PANTHER" id="PTHR13416:SF2">
    <property type="entry name" value="TRANSMEMBRANE PROTEIN 43"/>
    <property type="match status" value="1"/>
</dbReference>
<evidence type="ECO:0000256" key="2">
    <source>
        <dbReference type="ARBA" id="ARBA00004259"/>
    </source>
</evidence>
<keyword evidence="12" id="KW-1185">Reference proteome</keyword>
<feature type="transmembrane region" description="Helical" evidence="11">
    <location>
        <begin position="396"/>
        <end position="413"/>
    </location>
</feature>
<evidence type="ECO:0000256" key="8">
    <source>
        <dbReference type="ARBA" id="ARBA00023136"/>
    </source>
</evidence>
<keyword evidence="9" id="KW-0539">Nucleus</keyword>
<dbReference type="Pfam" id="PF07787">
    <property type="entry name" value="TMEM43"/>
    <property type="match status" value="1"/>
</dbReference>
<dbReference type="PANTHER" id="PTHR13416">
    <property type="match status" value="1"/>
</dbReference>
<evidence type="ECO:0000256" key="9">
    <source>
        <dbReference type="ARBA" id="ARBA00023242"/>
    </source>
</evidence>
<dbReference type="InterPro" id="IPR012430">
    <property type="entry name" value="TMEM43_fam"/>
</dbReference>
<evidence type="ECO:0000256" key="5">
    <source>
        <dbReference type="ARBA" id="ARBA00022692"/>
    </source>
</evidence>
<name>A0ABM0MQK1_SACKO</name>
<comment type="similarity">
    <text evidence="4">Belongs to the TMEM43 family.</text>
</comment>
<evidence type="ECO:0000256" key="1">
    <source>
        <dbReference type="ARBA" id="ARBA00004127"/>
    </source>
</evidence>
<keyword evidence="8 11" id="KW-0472">Membrane</keyword>
<keyword evidence="5 11" id="KW-0812">Transmembrane</keyword>
<evidence type="ECO:0000313" key="13">
    <source>
        <dbReference type="RefSeq" id="XP_006822292.1"/>
    </source>
</evidence>
<reference evidence="13" key="1">
    <citation type="submission" date="2025-08" db="UniProtKB">
        <authorList>
            <consortium name="RefSeq"/>
        </authorList>
    </citation>
    <scope>IDENTIFICATION</scope>
    <source>
        <tissue evidence="13">Testes</tissue>
    </source>
</reference>
<feature type="transmembrane region" description="Helical" evidence="11">
    <location>
        <begin position="52"/>
        <end position="71"/>
    </location>
</feature>
<evidence type="ECO:0000256" key="10">
    <source>
        <dbReference type="SAM" id="MobiDB-lite"/>
    </source>
</evidence>
<gene>
    <name evidence="13" type="primary">LOC102800642</name>
</gene>
<accession>A0ABM0MQK1</accession>
<evidence type="ECO:0000256" key="11">
    <source>
        <dbReference type="SAM" id="Phobius"/>
    </source>
</evidence>